<evidence type="ECO:0000313" key="5">
    <source>
        <dbReference type="Proteomes" id="UP000239936"/>
    </source>
</evidence>
<gene>
    <name evidence="4" type="ORF">CXB77_14330</name>
</gene>
<dbReference type="InterPro" id="IPR027417">
    <property type="entry name" value="P-loop_NTPase"/>
</dbReference>
<evidence type="ECO:0000256" key="1">
    <source>
        <dbReference type="SAM" id="Coils"/>
    </source>
</evidence>
<feature type="coiled-coil region" evidence="1">
    <location>
        <begin position="511"/>
        <end position="542"/>
    </location>
</feature>
<keyword evidence="2" id="KW-0812">Transmembrane</keyword>
<dbReference type="Proteomes" id="UP000239936">
    <property type="component" value="Unassembled WGS sequence"/>
</dbReference>
<organism evidence="4 5">
    <name type="scientific">Chromatium okenii</name>
    <dbReference type="NCBI Taxonomy" id="61644"/>
    <lineage>
        <taxon>Bacteria</taxon>
        <taxon>Pseudomonadati</taxon>
        <taxon>Pseudomonadota</taxon>
        <taxon>Gammaproteobacteria</taxon>
        <taxon>Chromatiales</taxon>
        <taxon>Chromatiaceae</taxon>
        <taxon>Chromatium</taxon>
    </lineage>
</organism>
<dbReference type="Gene3D" id="3.40.50.300">
    <property type="entry name" value="P-loop containing nucleotide triphosphate hydrolases"/>
    <property type="match status" value="1"/>
</dbReference>
<dbReference type="RefSeq" id="WP_105074420.1">
    <property type="nucleotide sequence ID" value="NZ_JAFLKP010000191.1"/>
</dbReference>
<dbReference type="SUPFAM" id="SSF52540">
    <property type="entry name" value="P-loop containing nucleoside triphosphate hydrolases"/>
    <property type="match status" value="1"/>
</dbReference>
<dbReference type="InterPro" id="IPR045063">
    <property type="entry name" value="Dynamin_N"/>
</dbReference>
<feature type="coiled-coil region" evidence="1">
    <location>
        <begin position="575"/>
        <end position="602"/>
    </location>
</feature>
<keyword evidence="1" id="KW-0175">Coiled coil</keyword>
<reference evidence="4 5" key="1">
    <citation type="submission" date="2018-01" db="EMBL/GenBank/DDBJ databases">
        <title>The complete genome sequence of Chromatium okenii LaCa, a purple sulfur bacterium with a turbulent life.</title>
        <authorList>
            <person name="Luedin S.M."/>
            <person name="Liechti N."/>
            <person name="Storelli N."/>
            <person name="Danza F."/>
            <person name="Wittwer M."/>
            <person name="Pothier J.F."/>
            <person name="Tonolla M.A."/>
        </authorList>
    </citation>
    <scope>NUCLEOTIDE SEQUENCE [LARGE SCALE GENOMIC DNA]</scope>
    <source>
        <strain evidence="4 5">LaCa</strain>
    </source>
</reference>
<proteinExistence type="predicted"/>
<keyword evidence="2" id="KW-1133">Transmembrane helix</keyword>
<sequence>MSLFERKPQLLAFYQRLIQDDDDLFSVDDIRQLKERAAIFDKEQFNIVIAGRFSAGKSLLINRAFLQADILPYKNRPTTCHPVYIRYHESKRLTLGAADGRTDCVTGNDDAIKDALNQYVALYGNDPDRYQEIELGWPDAELLQKGVVLVDTIGTEDTEERYIQQTYREMERAAAVLFLTNVQQAGTDSEKVLIEKYLSQTGKKLFFVLTQADVRSEEEQAEVLADFRRRFHGFFAEHGVRVEERIFLTSAKMGTGLAELRQRLIEFVANDRFKELLQQHGQQLRGVLTSNKSQIELRLSDYQAKKSGDEVQLKKALQAIERLEEELNQRASQFDDMKDSLIEDAIDHLRSECDRVQDRTLRDLSRIDTANELQAGYQDLVDELAKVVDKVVRTLARRISEEIGKRLRQGRPQLETDVWEQRLTGIGISGWKIGGYVAHTSAASGVLLAGYGGLQSLLAINTAANTGALVTLWNGLVGGGAAATATIGLPFIAGGTALAVAAYGIAQLFKKKHLSSQRTECKEQIKKLIKEMQKDIAQRIEQYTDTQIESQLDALRRETTQQRQHLQSTIREISLDNLNRQVLIAEKQRQALTDSLQQLQRICTV</sequence>
<protein>
    <recommendedName>
        <fullName evidence="3">Dynamin N-terminal domain-containing protein</fullName>
    </recommendedName>
</protein>
<dbReference type="PANTHER" id="PTHR26392">
    <property type="entry name" value="MITOGEN-ACTIVATED PROTEIN KINASE KINASE KINASE 7-RELATED"/>
    <property type="match status" value="1"/>
</dbReference>
<feature type="domain" description="Dynamin N-terminal" evidence="3">
    <location>
        <begin position="47"/>
        <end position="211"/>
    </location>
</feature>
<dbReference type="EMBL" id="PPGH01000037">
    <property type="protein sequence ID" value="PQJ95391.1"/>
    <property type="molecule type" value="Genomic_DNA"/>
</dbReference>
<dbReference type="OrthoDB" id="5295100at2"/>
<feature type="coiled-coil region" evidence="1">
    <location>
        <begin position="306"/>
        <end position="340"/>
    </location>
</feature>
<evidence type="ECO:0000313" key="4">
    <source>
        <dbReference type="EMBL" id="PQJ95391.1"/>
    </source>
</evidence>
<name>A0A2S7XPT8_9GAMM</name>
<keyword evidence="2" id="KW-0472">Membrane</keyword>
<dbReference type="PANTHER" id="PTHR26392:SF92">
    <property type="entry name" value="PROTEIN KINASE DOMAIN-CONTAINING PROTEIN"/>
    <property type="match status" value="1"/>
</dbReference>
<accession>A0A2S7XPT8</accession>
<dbReference type="AlphaFoldDB" id="A0A2S7XPT8"/>
<dbReference type="Pfam" id="PF00350">
    <property type="entry name" value="Dynamin_N"/>
    <property type="match status" value="1"/>
</dbReference>
<feature type="transmembrane region" description="Helical" evidence="2">
    <location>
        <begin position="487"/>
        <end position="509"/>
    </location>
</feature>
<comment type="caution">
    <text evidence="4">The sequence shown here is derived from an EMBL/GenBank/DDBJ whole genome shotgun (WGS) entry which is preliminary data.</text>
</comment>
<evidence type="ECO:0000256" key="2">
    <source>
        <dbReference type="SAM" id="Phobius"/>
    </source>
</evidence>
<dbReference type="CDD" id="cd09912">
    <property type="entry name" value="DLP_2"/>
    <property type="match status" value="1"/>
</dbReference>
<evidence type="ECO:0000259" key="3">
    <source>
        <dbReference type="Pfam" id="PF00350"/>
    </source>
</evidence>
<keyword evidence="5" id="KW-1185">Reference proteome</keyword>